<dbReference type="Pfam" id="PF06367">
    <property type="entry name" value="Drf_FH3"/>
    <property type="match status" value="1"/>
</dbReference>
<feature type="domain" description="FH2" evidence="3">
    <location>
        <begin position="799"/>
        <end position="1202"/>
    </location>
</feature>
<sequence length="1251" mass="140751">MDSSPIDNSQNSQSNNDPNLLAESGVEQSTKNNCSDNHESTAGFNILFDPNIFGTWISGTGSNDHLNSNRPKTVVDHNSVKKGFDSIRLSKNSDFSIILEQDEELDKSFENVLDEMNIHGLPRSKMLQMSEDHKRILVFQFKHNKALENSEQKDNMDKSIRKQKETEPMKQVLKNHNDNNDESRSPRKIMRDSFTSTIGSDVDSNKSPSLKPLMTSLLNPDQVSLEQSLTDVQEEIPQSSSISSGGFFSSWFGLSSSTKVQRTPNYYVEKISQKNVSPKSLAERLQSLRVTLTTAKLSWIKNFIDDNGLASLEYVLERYTAGTRRIILRNSDHDGRIHSECVRCLRVLLNTEIGFNQVLKSKSLINSIVFCLHTPDNKLRSQVADVLAAICVISLKGHGLVLSAFSDFRQIYEENFRFQYLIETLRGKKDDDSSTLMEYKTASLRLINAIVNSPEEVEERMLLRDEFHRRGLSELFAIFKTSNPPESLLTQIHLYEEENQDDLEELYEKIHDLVRDANDPFSIIIGLIKQVEYDYDLYSRVIETLKNFLRIACKDLEDDDQNDILDIIELFIERIRSITNIKEEWPIFMNEFHYSIGDIIGQYSVISGNVETLTKENDIILEQAALNKTLDISDEKNRSKANLDSINDDDSSVLPSILISPTSAIPLLPSPSQPISNNVNNSIPPSSSSPQFPPSNVNDSISPPSPPSSLPPSNVNNSINSIPSSPPPFPPSNVENSISSLLPPPPPPPFPSMPPPPPPPPGMGVPPPPPPPPGIGVPPPPPPPTTSTSKPIPVPIITTPKIVRPKCPLKPLFWSKIPPHKLKSTVWEEIPLIVTREISINHTEIETLFPKNAINNALKSPMSPTSMKKNTVVTLLDFNRANNIGIMLARIKYTYIEIKDAILEIDDEKLSVEILRSLKNYVPSSEEKELIKDYDSDINNLGNAEKYFREVMEIPRLAERLGCMIYRRRGNATGYKLDVLLKIRDTKALENNSKGITTLLHYLAATLEETQNDLVTFMDDLPHLEAAARISVVTVIASVNELSNGINLIKEEINFMKNLQTKQNDYFIKNMEEFVEKAEPTIINIQDTTQKLEENLKELLICYCEDPITTKPEEFFGMIVSFGSSLIKAKQDNEETKKKAEKEKQTRLTIRRPSEAPLSLASLAAKGDLDETIRELRNGLKRSRSRPVSIVLSELNINSSRPASRIFNNSSRPPSRIFSNSSRPSSRIFSNSRPSSRIFNNTRPTSGIFVK</sequence>
<dbReference type="PANTHER" id="PTHR46345:SF8">
    <property type="entry name" value="FORMIN 3, ISOFORM B"/>
    <property type="match status" value="1"/>
</dbReference>
<dbReference type="InterPro" id="IPR011989">
    <property type="entry name" value="ARM-like"/>
</dbReference>
<dbReference type="SMART" id="SM00498">
    <property type="entry name" value="FH2"/>
    <property type="match status" value="1"/>
</dbReference>
<feature type="compositionally biased region" description="Low complexity" evidence="1">
    <location>
        <begin position="711"/>
        <end position="723"/>
    </location>
</feature>
<comment type="caution">
    <text evidence="4">The sequence shown here is derived from an EMBL/GenBank/DDBJ whole genome shotgun (WGS) entry which is preliminary data.</text>
</comment>
<feature type="region of interest" description="Disordered" evidence="1">
    <location>
        <begin position="148"/>
        <end position="188"/>
    </location>
</feature>
<dbReference type="SMART" id="SM01139">
    <property type="entry name" value="Drf_FH3"/>
    <property type="match status" value="1"/>
</dbReference>
<organism evidence="4 5">
    <name type="scientific">Funneliformis geosporum</name>
    <dbReference type="NCBI Taxonomy" id="1117311"/>
    <lineage>
        <taxon>Eukaryota</taxon>
        <taxon>Fungi</taxon>
        <taxon>Fungi incertae sedis</taxon>
        <taxon>Mucoromycota</taxon>
        <taxon>Glomeromycotina</taxon>
        <taxon>Glomeromycetes</taxon>
        <taxon>Glomerales</taxon>
        <taxon>Glomeraceae</taxon>
        <taxon>Funneliformis</taxon>
    </lineage>
</organism>
<evidence type="ECO:0000256" key="1">
    <source>
        <dbReference type="SAM" id="MobiDB-lite"/>
    </source>
</evidence>
<accession>A0A9W4WZQ1</accession>
<dbReference type="Gene3D" id="1.25.10.10">
    <property type="entry name" value="Leucine-rich Repeat Variant"/>
    <property type="match status" value="1"/>
</dbReference>
<feature type="compositionally biased region" description="Low complexity" evidence="1">
    <location>
        <begin position="1208"/>
        <end position="1241"/>
    </location>
</feature>
<dbReference type="InterPro" id="IPR010473">
    <property type="entry name" value="GTPase-bd"/>
</dbReference>
<dbReference type="GO" id="GO:0030036">
    <property type="term" value="P:actin cytoskeleton organization"/>
    <property type="evidence" value="ECO:0007669"/>
    <property type="project" value="InterPro"/>
</dbReference>
<evidence type="ECO:0000313" key="5">
    <source>
        <dbReference type="Proteomes" id="UP001153678"/>
    </source>
</evidence>
<reference evidence="4" key="1">
    <citation type="submission" date="2022-08" db="EMBL/GenBank/DDBJ databases">
        <authorList>
            <person name="Kallberg Y."/>
            <person name="Tangrot J."/>
            <person name="Rosling A."/>
        </authorList>
    </citation>
    <scope>NUCLEOTIDE SEQUENCE</scope>
    <source>
        <strain evidence="4">Wild A</strain>
    </source>
</reference>
<dbReference type="OrthoDB" id="1668162at2759"/>
<protein>
    <submittedName>
        <fullName evidence="4">6079_t:CDS:1</fullName>
    </submittedName>
</protein>
<dbReference type="Proteomes" id="UP001153678">
    <property type="component" value="Unassembled WGS sequence"/>
</dbReference>
<dbReference type="Gene3D" id="1.20.58.2220">
    <property type="entry name" value="Formin, FH2 domain"/>
    <property type="match status" value="2"/>
</dbReference>
<evidence type="ECO:0000259" key="3">
    <source>
        <dbReference type="PROSITE" id="PS51444"/>
    </source>
</evidence>
<dbReference type="PROSITE" id="PS51444">
    <property type="entry name" value="FH2"/>
    <property type="match status" value="1"/>
</dbReference>
<feature type="compositionally biased region" description="Pro residues" evidence="1">
    <location>
        <begin position="742"/>
        <end position="785"/>
    </location>
</feature>
<feature type="compositionally biased region" description="Low complexity" evidence="1">
    <location>
        <begin position="1"/>
        <end position="19"/>
    </location>
</feature>
<name>A0A9W4WZQ1_9GLOM</name>
<dbReference type="GO" id="GO:0003779">
    <property type="term" value="F:actin binding"/>
    <property type="evidence" value="ECO:0007669"/>
    <property type="project" value="InterPro"/>
</dbReference>
<dbReference type="InterPro" id="IPR042201">
    <property type="entry name" value="FH2_Formin_sf"/>
</dbReference>
<dbReference type="InterPro" id="IPR010472">
    <property type="entry name" value="FH3_dom"/>
</dbReference>
<feature type="compositionally biased region" description="Basic and acidic residues" evidence="1">
    <location>
        <begin position="175"/>
        <end position="188"/>
    </location>
</feature>
<dbReference type="InterPro" id="IPR016024">
    <property type="entry name" value="ARM-type_fold"/>
</dbReference>
<feature type="region of interest" description="Disordered" evidence="1">
    <location>
        <begin position="1202"/>
        <end position="1251"/>
    </location>
</feature>
<dbReference type="SMART" id="SM01140">
    <property type="entry name" value="Drf_GBD"/>
    <property type="match status" value="1"/>
</dbReference>
<dbReference type="AlphaFoldDB" id="A0A9W4WZQ1"/>
<dbReference type="SUPFAM" id="SSF101447">
    <property type="entry name" value="Formin homology 2 domain (FH2 domain)"/>
    <property type="match status" value="1"/>
</dbReference>
<dbReference type="PANTHER" id="PTHR46345">
    <property type="entry name" value="INVERTED FORMIN-2"/>
    <property type="match status" value="1"/>
</dbReference>
<feature type="compositionally biased region" description="Polar residues" evidence="1">
    <location>
        <begin position="26"/>
        <end position="37"/>
    </location>
</feature>
<evidence type="ECO:0000313" key="4">
    <source>
        <dbReference type="EMBL" id="CAI2175634.1"/>
    </source>
</evidence>
<dbReference type="InterPro" id="IPR015425">
    <property type="entry name" value="FH2_Formin"/>
</dbReference>
<gene>
    <name evidence="4" type="ORF">FWILDA_LOCUS7192</name>
</gene>
<dbReference type="GO" id="GO:0031267">
    <property type="term" value="F:small GTPase binding"/>
    <property type="evidence" value="ECO:0007669"/>
    <property type="project" value="InterPro"/>
</dbReference>
<dbReference type="Pfam" id="PF02181">
    <property type="entry name" value="FH2"/>
    <property type="match status" value="2"/>
</dbReference>
<feature type="compositionally biased region" description="Basic and acidic residues" evidence="1">
    <location>
        <begin position="148"/>
        <end position="168"/>
    </location>
</feature>
<dbReference type="InterPro" id="IPR014768">
    <property type="entry name" value="GBD/FH3_dom"/>
</dbReference>
<proteinExistence type="predicted"/>
<feature type="compositionally biased region" description="Low complexity" evidence="1">
    <location>
        <begin position="676"/>
        <end position="702"/>
    </location>
</feature>
<feature type="region of interest" description="Disordered" evidence="1">
    <location>
        <begin position="676"/>
        <end position="794"/>
    </location>
</feature>
<keyword evidence="5" id="KW-1185">Reference proteome</keyword>
<dbReference type="Pfam" id="PF06371">
    <property type="entry name" value="Drf_GBD"/>
    <property type="match status" value="1"/>
</dbReference>
<dbReference type="SUPFAM" id="SSF48371">
    <property type="entry name" value="ARM repeat"/>
    <property type="match status" value="1"/>
</dbReference>
<feature type="domain" description="GBD/FH3" evidence="2">
    <location>
        <begin position="97"/>
        <end position="586"/>
    </location>
</feature>
<feature type="region of interest" description="Disordered" evidence="1">
    <location>
        <begin position="1"/>
        <end position="37"/>
    </location>
</feature>
<dbReference type="EMBL" id="CAMKVN010001391">
    <property type="protein sequence ID" value="CAI2175634.1"/>
    <property type="molecule type" value="Genomic_DNA"/>
</dbReference>
<dbReference type="PROSITE" id="PS51232">
    <property type="entry name" value="GBD_FH3"/>
    <property type="match status" value="1"/>
</dbReference>
<evidence type="ECO:0000259" key="2">
    <source>
        <dbReference type="PROSITE" id="PS51232"/>
    </source>
</evidence>